<keyword evidence="1" id="KW-0175">Coiled coil</keyword>
<dbReference type="AlphaFoldDB" id="A0A1Q9C595"/>
<evidence type="ECO:0000313" key="3">
    <source>
        <dbReference type="EMBL" id="OLP78103.1"/>
    </source>
</evidence>
<sequence>MQRPRERFRFGKYKWLQQEEQGTSFKAEGANRTAQPPTMRQDQTPRLERAFWHPVKDISVNMVIQEDFLSNIKHKADLVLQNGDSDVKLRESLTIVDAKSVYDSGIKEGAQAADRYMALEVAIAKDRADGLGVQLRWVEHQSMIVDLLTKFHGNPQALYSLLKSGFYKITVEHNKLTEQSLGTSMARTGTAMTPFEEAPSKEDTEILLEPQDPQPEAPATRTSQFGWAARARWLLLGTGAAMVMLMLAPHNSATFLAGVSSDAFGALRSELEHQQIPTIGMAHFSKEAGKVLCVIDIGQSVGRIMGLGAFANAASTACDYGRIARINKRPVTNRERQICASTAFGIMLQTELLIGAMASSISTCSGALNVPANCVANIAVFNGALSVLMQSTLAGDAVCVKKGSIDKRVNKQIARFEKKKDRAKIEATQFLKRQGYDVAVLPRPAAIGNRAVYSSINRCVFQTILGTTFVMKAAILLGDSTIHCYPGTDKQRVCAVDIMGLFAVLSLAVRFLSFAGDSCIDIIGRTDDTALCVGLWAGVPGGVLGMAAAGTNLEAACKTAFGKWVPEDWPYEGANMLPSDDFAALAEA</sequence>
<feature type="region of interest" description="Disordered" evidence="2">
    <location>
        <begin position="19"/>
        <end position="44"/>
    </location>
</feature>
<keyword evidence="4" id="KW-1185">Reference proteome</keyword>
<dbReference type="Proteomes" id="UP000186817">
    <property type="component" value="Unassembled WGS sequence"/>
</dbReference>
<evidence type="ECO:0000256" key="2">
    <source>
        <dbReference type="SAM" id="MobiDB-lite"/>
    </source>
</evidence>
<dbReference type="EMBL" id="LSRX01001662">
    <property type="protein sequence ID" value="OLP78103.1"/>
    <property type="molecule type" value="Genomic_DNA"/>
</dbReference>
<protein>
    <submittedName>
        <fullName evidence="3">Uncharacterized protein</fullName>
    </submittedName>
</protein>
<reference evidence="3 4" key="1">
    <citation type="submission" date="2016-02" db="EMBL/GenBank/DDBJ databases">
        <title>Genome analysis of coral dinoflagellate symbionts highlights evolutionary adaptations to a symbiotic lifestyle.</title>
        <authorList>
            <person name="Aranda M."/>
            <person name="Li Y."/>
            <person name="Liew Y.J."/>
            <person name="Baumgarten S."/>
            <person name="Simakov O."/>
            <person name="Wilson M."/>
            <person name="Piel J."/>
            <person name="Ashoor H."/>
            <person name="Bougouffa S."/>
            <person name="Bajic V.B."/>
            <person name="Ryu T."/>
            <person name="Ravasi T."/>
            <person name="Bayer T."/>
            <person name="Micklem G."/>
            <person name="Kim H."/>
            <person name="Bhak J."/>
            <person name="Lajeunesse T.C."/>
            <person name="Voolstra C.R."/>
        </authorList>
    </citation>
    <scope>NUCLEOTIDE SEQUENCE [LARGE SCALE GENOMIC DNA]</scope>
    <source>
        <strain evidence="3 4">CCMP2467</strain>
    </source>
</reference>
<proteinExistence type="predicted"/>
<organism evidence="3 4">
    <name type="scientific">Symbiodinium microadriaticum</name>
    <name type="common">Dinoflagellate</name>
    <name type="synonym">Zooxanthella microadriatica</name>
    <dbReference type="NCBI Taxonomy" id="2951"/>
    <lineage>
        <taxon>Eukaryota</taxon>
        <taxon>Sar</taxon>
        <taxon>Alveolata</taxon>
        <taxon>Dinophyceae</taxon>
        <taxon>Suessiales</taxon>
        <taxon>Symbiodiniaceae</taxon>
        <taxon>Symbiodinium</taxon>
    </lineage>
</organism>
<evidence type="ECO:0000256" key="1">
    <source>
        <dbReference type="SAM" id="Coils"/>
    </source>
</evidence>
<evidence type="ECO:0000313" key="4">
    <source>
        <dbReference type="Proteomes" id="UP000186817"/>
    </source>
</evidence>
<dbReference type="OrthoDB" id="445905at2759"/>
<feature type="coiled-coil region" evidence="1">
    <location>
        <begin position="406"/>
        <end position="433"/>
    </location>
</feature>
<feature type="compositionally biased region" description="Polar residues" evidence="2">
    <location>
        <begin position="32"/>
        <end position="42"/>
    </location>
</feature>
<name>A0A1Q9C595_SYMMI</name>
<accession>A0A1Q9C595</accession>
<gene>
    <name evidence="3" type="ORF">AK812_SmicGene41760</name>
</gene>
<comment type="caution">
    <text evidence="3">The sequence shown here is derived from an EMBL/GenBank/DDBJ whole genome shotgun (WGS) entry which is preliminary data.</text>
</comment>